<dbReference type="SMART" id="SM00822">
    <property type="entry name" value="PKS_KR"/>
    <property type="match status" value="1"/>
</dbReference>
<dbReference type="PROSITE" id="PS00061">
    <property type="entry name" value="ADH_SHORT"/>
    <property type="match status" value="1"/>
</dbReference>
<dbReference type="InterPro" id="IPR057326">
    <property type="entry name" value="KR_dom"/>
</dbReference>
<sequence>MTRHDRPLALVTGASGGIGRELAGEFARNGFDIVVAAEDAGVTDVAREIESQGVAATAVRADLATYDGVQELYDTVRATGRPLNALAVNAGVGVSGDFAGNDLAAELRLVNLNVTSAVHLIRLVLPHMVEQGSGRVLITSSIAATMPGPYYATYAASKAFLYSFAEAIRHELRESGVTVTALMPGPTDTGFFERAGMEDTKLGAMENKDDAAEVAREGFAALMAGMDHVVAGSLKNRAQAAAAKVLPETAKAKAQARLTEPGSAGDE</sequence>
<protein>
    <submittedName>
        <fullName evidence="4">Oxidoreductase</fullName>
    </submittedName>
</protein>
<dbReference type="SUPFAM" id="SSF51735">
    <property type="entry name" value="NAD(P)-binding Rossmann-fold domains"/>
    <property type="match status" value="1"/>
</dbReference>
<dbReference type="Gene3D" id="3.40.50.720">
    <property type="entry name" value="NAD(P)-binding Rossmann-like Domain"/>
    <property type="match status" value="1"/>
</dbReference>
<comment type="caution">
    <text evidence="4">The sequence shown here is derived from an EMBL/GenBank/DDBJ whole genome shotgun (WGS) entry which is preliminary data.</text>
</comment>
<evidence type="ECO:0000256" key="1">
    <source>
        <dbReference type="ARBA" id="ARBA00006484"/>
    </source>
</evidence>
<feature type="domain" description="Ketoreductase" evidence="3">
    <location>
        <begin position="7"/>
        <end position="189"/>
    </location>
</feature>
<dbReference type="EMBL" id="BSTK01000011">
    <property type="protein sequence ID" value="GLY88874.1"/>
    <property type="molecule type" value="Genomic_DNA"/>
</dbReference>
<dbReference type="PRINTS" id="PR00081">
    <property type="entry name" value="GDHRDH"/>
</dbReference>
<name>A0A9W6S892_9ACTN</name>
<dbReference type="RefSeq" id="WP_285578782.1">
    <property type="nucleotide sequence ID" value="NZ_BSTK01000011.1"/>
</dbReference>
<dbReference type="GO" id="GO:0016491">
    <property type="term" value="F:oxidoreductase activity"/>
    <property type="evidence" value="ECO:0007669"/>
    <property type="project" value="UniProtKB-KW"/>
</dbReference>
<dbReference type="InterPro" id="IPR036291">
    <property type="entry name" value="NAD(P)-bd_dom_sf"/>
</dbReference>
<evidence type="ECO:0000256" key="2">
    <source>
        <dbReference type="ARBA" id="ARBA00023002"/>
    </source>
</evidence>
<organism evidence="4 5">
    <name type="scientific">Actinoallomurus iriomotensis</name>
    <dbReference type="NCBI Taxonomy" id="478107"/>
    <lineage>
        <taxon>Bacteria</taxon>
        <taxon>Bacillati</taxon>
        <taxon>Actinomycetota</taxon>
        <taxon>Actinomycetes</taxon>
        <taxon>Streptosporangiales</taxon>
        <taxon>Thermomonosporaceae</taxon>
        <taxon>Actinoallomurus</taxon>
    </lineage>
</organism>
<keyword evidence="2" id="KW-0560">Oxidoreductase</keyword>
<comment type="similarity">
    <text evidence="1">Belongs to the short-chain dehydrogenases/reductases (SDR) family.</text>
</comment>
<evidence type="ECO:0000259" key="3">
    <source>
        <dbReference type="SMART" id="SM00822"/>
    </source>
</evidence>
<dbReference type="PANTHER" id="PTHR44196:SF2">
    <property type="entry name" value="SHORT-CHAIN DEHYDROGENASE-RELATED"/>
    <property type="match status" value="1"/>
</dbReference>
<dbReference type="AlphaFoldDB" id="A0A9W6S892"/>
<keyword evidence="5" id="KW-1185">Reference proteome</keyword>
<dbReference type="InterPro" id="IPR002347">
    <property type="entry name" value="SDR_fam"/>
</dbReference>
<proteinExistence type="inferred from homology"/>
<dbReference type="Pfam" id="PF00106">
    <property type="entry name" value="adh_short"/>
    <property type="match status" value="1"/>
</dbReference>
<dbReference type="InterPro" id="IPR020904">
    <property type="entry name" value="Sc_DH/Rdtase_CS"/>
</dbReference>
<accession>A0A9W6S892</accession>
<dbReference type="PANTHER" id="PTHR44196">
    <property type="entry name" value="DEHYDROGENASE/REDUCTASE SDR FAMILY MEMBER 7B"/>
    <property type="match status" value="1"/>
</dbReference>
<dbReference type="Proteomes" id="UP001165074">
    <property type="component" value="Unassembled WGS sequence"/>
</dbReference>
<evidence type="ECO:0000313" key="4">
    <source>
        <dbReference type="EMBL" id="GLY88874.1"/>
    </source>
</evidence>
<dbReference type="CDD" id="cd05233">
    <property type="entry name" value="SDR_c"/>
    <property type="match status" value="1"/>
</dbReference>
<dbReference type="GO" id="GO:0016020">
    <property type="term" value="C:membrane"/>
    <property type="evidence" value="ECO:0007669"/>
    <property type="project" value="TreeGrafter"/>
</dbReference>
<reference evidence="4" key="1">
    <citation type="submission" date="2023-03" db="EMBL/GenBank/DDBJ databases">
        <title>Actinoallomurus iriomotensis NBRC 103684.</title>
        <authorList>
            <person name="Ichikawa N."/>
            <person name="Sato H."/>
            <person name="Tonouchi N."/>
        </authorList>
    </citation>
    <scope>NUCLEOTIDE SEQUENCE</scope>
    <source>
        <strain evidence="4">NBRC 103684</strain>
    </source>
</reference>
<gene>
    <name evidence="4" type="ORF">Airi02_068030</name>
</gene>
<evidence type="ECO:0000313" key="5">
    <source>
        <dbReference type="Proteomes" id="UP001165074"/>
    </source>
</evidence>